<dbReference type="PANTHER" id="PTHR47966">
    <property type="entry name" value="BETA-SITE APP-CLEAVING ENZYME, ISOFORM A-RELATED"/>
    <property type="match status" value="1"/>
</dbReference>
<evidence type="ECO:0000256" key="2">
    <source>
        <dbReference type="ARBA" id="ARBA00022750"/>
    </source>
</evidence>
<dbReference type="PROSITE" id="PS51767">
    <property type="entry name" value="PEPTIDASE_A1"/>
    <property type="match status" value="1"/>
</dbReference>
<keyword evidence="4" id="KW-0378">Hydrolase</keyword>
<feature type="chain" id="PRO_5034337831" evidence="5">
    <location>
        <begin position="21"/>
        <end position="521"/>
    </location>
</feature>
<dbReference type="InterPro" id="IPR001969">
    <property type="entry name" value="Aspartic_peptidase_AS"/>
</dbReference>
<evidence type="ECO:0000259" key="6">
    <source>
        <dbReference type="PROSITE" id="PS51767"/>
    </source>
</evidence>
<proteinExistence type="inferred from homology"/>
<dbReference type="EMBL" id="KV722334">
    <property type="protein sequence ID" value="OCH95781.1"/>
    <property type="molecule type" value="Genomic_DNA"/>
</dbReference>
<evidence type="ECO:0000313" key="7">
    <source>
        <dbReference type="EMBL" id="OCH95781.1"/>
    </source>
</evidence>
<evidence type="ECO:0000256" key="5">
    <source>
        <dbReference type="SAM" id="SignalP"/>
    </source>
</evidence>
<feature type="active site" evidence="3">
    <location>
        <position position="300"/>
    </location>
</feature>
<reference evidence="7 8" key="1">
    <citation type="submission" date="2016-07" db="EMBL/GenBank/DDBJ databases">
        <title>Draft genome of the white-rot fungus Obba rivulosa 3A-2.</title>
        <authorList>
            <consortium name="DOE Joint Genome Institute"/>
            <person name="Miettinen O."/>
            <person name="Riley R."/>
            <person name="Acob R."/>
            <person name="Barry K."/>
            <person name="Cullen D."/>
            <person name="De Vries R."/>
            <person name="Hainaut M."/>
            <person name="Hatakka A."/>
            <person name="Henrissat B."/>
            <person name="Hilden K."/>
            <person name="Kuo R."/>
            <person name="Labutti K."/>
            <person name="Lipzen A."/>
            <person name="Makela M.R."/>
            <person name="Sandor L."/>
            <person name="Spatafora J.W."/>
            <person name="Grigoriev I.V."/>
            <person name="Hibbett D.S."/>
        </authorList>
    </citation>
    <scope>NUCLEOTIDE SEQUENCE [LARGE SCALE GENOMIC DNA]</scope>
    <source>
        <strain evidence="7 8">3A-2</strain>
    </source>
</reference>
<dbReference type="InterPro" id="IPR034164">
    <property type="entry name" value="Pepsin-like_dom"/>
</dbReference>
<evidence type="ECO:0000313" key="8">
    <source>
        <dbReference type="Proteomes" id="UP000250043"/>
    </source>
</evidence>
<sequence>MVRLILTSTLICLLATALDAYGAPRASRGRSINLVRKSASQRRALTGFDRAKAHKLAAEVKYGVGSARNQRRANGVDLLVNQGADQDYYGTIAVGTPPVTFNVILDSGSSDLWLATGQGSEDGISLFDPTSSSTNTVLNEPFQVQYGSGEVRGELASDTVQMAGFEVSDQVFGLVEQVEGSLITPPVSGLMGMAFQTLSSSGAPPLWQTLAESGVLDSPLMSFQLTRFNNDSDAFGGSGLEQGGTFTLGAVDSSLFTGDIDYQDIPANAPGYWIQELVGLSVGSNAASFPNTSSSFAAIDTGTTLIGGPSDAVAALYGEIPGSFPGSGENEGLWVYPCDSNPVVSLQFGSSSNNWPISPDDFEFEPLGNGSCIGAFFEIDTSGTSAPSWIVGDTFLKNVYTVFRASPPSVGFAQLSSSALSMNGANSAVPSATIGSVVAAVTASAVSNGGAGATDSFIPPNGPVGASTTIGFSSINGAPSTTSGVSSSPGSKGNGAMSTSARGLSAISISFAVGMMCAYLL</sequence>
<name>A0A8E2J6I7_9APHY</name>
<dbReference type="GO" id="GO:0004190">
    <property type="term" value="F:aspartic-type endopeptidase activity"/>
    <property type="evidence" value="ECO:0007669"/>
    <property type="project" value="UniProtKB-KW"/>
</dbReference>
<dbReference type="InterPro" id="IPR021109">
    <property type="entry name" value="Peptidase_aspartic_dom_sf"/>
</dbReference>
<feature type="signal peptide" evidence="5">
    <location>
        <begin position="1"/>
        <end position="20"/>
    </location>
</feature>
<evidence type="ECO:0000256" key="4">
    <source>
        <dbReference type="RuleBase" id="RU000454"/>
    </source>
</evidence>
<dbReference type="Pfam" id="PF00026">
    <property type="entry name" value="Asp"/>
    <property type="match status" value="1"/>
</dbReference>
<accession>A0A8E2J6I7</accession>
<keyword evidence="8" id="KW-1185">Reference proteome</keyword>
<dbReference type="SUPFAM" id="SSF50630">
    <property type="entry name" value="Acid proteases"/>
    <property type="match status" value="1"/>
</dbReference>
<dbReference type="FunFam" id="2.40.70.10:FF:000008">
    <property type="entry name" value="Cathepsin D"/>
    <property type="match status" value="1"/>
</dbReference>
<dbReference type="OrthoDB" id="771136at2759"/>
<dbReference type="Proteomes" id="UP000250043">
    <property type="component" value="Unassembled WGS sequence"/>
</dbReference>
<dbReference type="PROSITE" id="PS00141">
    <property type="entry name" value="ASP_PROTEASE"/>
    <property type="match status" value="1"/>
</dbReference>
<keyword evidence="5" id="KW-0732">Signal</keyword>
<dbReference type="PANTHER" id="PTHR47966:SF6">
    <property type="entry name" value="PEPTIDASE A1 DOMAIN-CONTAINING PROTEIN"/>
    <property type="match status" value="1"/>
</dbReference>
<keyword evidence="4 7" id="KW-0645">Protease</keyword>
<dbReference type="PRINTS" id="PR00792">
    <property type="entry name" value="PEPSIN"/>
</dbReference>
<gene>
    <name evidence="7" type="ORF">OBBRIDRAFT_787988</name>
</gene>
<evidence type="ECO:0000256" key="3">
    <source>
        <dbReference type="PIRSR" id="PIRSR601461-1"/>
    </source>
</evidence>
<dbReference type="Gene3D" id="2.40.70.10">
    <property type="entry name" value="Acid Proteases"/>
    <property type="match status" value="2"/>
</dbReference>
<dbReference type="CDD" id="cd05471">
    <property type="entry name" value="pepsin_like"/>
    <property type="match status" value="1"/>
</dbReference>
<feature type="domain" description="Peptidase A1" evidence="6">
    <location>
        <begin position="88"/>
        <end position="413"/>
    </location>
</feature>
<dbReference type="InterPro" id="IPR033121">
    <property type="entry name" value="PEPTIDASE_A1"/>
</dbReference>
<evidence type="ECO:0000256" key="1">
    <source>
        <dbReference type="ARBA" id="ARBA00007447"/>
    </source>
</evidence>
<protein>
    <submittedName>
        <fullName evidence="7">Acid protease</fullName>
    </submittedName>
</protein>
<dbReference type="AlphaFoldDB" id="A0A8E2J6I7"/>
<keyword evidence="2 4" id="KW-0064">Aspartyl protease</keyword>
<feature type="active site" evidence="3">
    <location>
        <position position="106"/>
    </location>
</feature>
<comment type="similarity">
    <text evidence="1 4">Belongs to the peptidase A1 family.</text>
</comment>
<organism evidence="7 8">
    <name type="scientific">Obba rivulosa</name>
    <dbReference type="NCBI Taxonomy" id="1052685"/>
    <lineage>
        <taxon>Eukaryota</taxon>
        <taxon>Fungi</taxon>
        <taxon>Dikarya</taxon>
        <taxon>Basidiomycota</taxon>
        <taxon>Agaricomycotina</taxon>
        <taxon>Agaricomycetes</taxon>
        <taxon>Polyporales</taxon>
        <taxon>Gelatoporiaceae</taxon>
        <taxon>Obba</taxon>
    </lineage>
</organism>
<dbReference type="GO" id="GO:0006508">
    <property type="term" value="P:proteolysis"/>
    <property type="evidence" value="ECO:0007669"/>
    <property type="project" value="UniProtKB-KW"/>
</dbReference>
<dbReference type="InterPro" id="IPR001461">
    <property type="entry name" value="Aspartic_peptidase_A1"/>
</dbReference>